<dbReference type="InterPro" id="IPR021890">
    <property type="entry name" value="DUF3501"/>
</dbReference>
<keyword evidence="2" id="KW-1185">Reference proteome</keyword>
<protein>
    <recommendedName>
        <fullName evidence="3">DUF3501 domain-containing protein</fullName>
    </recommendedName>
</protein>
<evidence type="ECO:0000313" key="2">
    <source>
        <dbReference type="Proteomes" id="UP000321523"/>
    </source>
</evidence>
<reference evidence="1 2" key="1">
    <citation type="submission" date="2019-07" db="EMBL/GenBank/DDBJ databases">
        <title>Whole genome shotgun sequence of Skermanella aerolata NBRC 106429.</title>
        <authorList>
            <person name="Hosoyama A."/>
            <person name="Uohara A."/>
            <person name="Ohji S."/>
            <person name="Ichikawa N."/>
        </authorList>
    </citation>
    <scope>NUCLEOTIDE SEQUENCE [LARGE SCALE GENOMIC DNA]</scope>
    <source>
        <strain evidence="1 2">NBRC 106429</strain>
    </source>
</reference>
<dbReference type="AlphaFoldDB" id="A0A512DWD5"/>
<organism evidence="1 2">
    <name type="scientific">Skermanella aerolata</name>
    <dbReference type="NCBI Taxonomy" id="393310"/>
    <lineage>
        <taxon>Bacteria</taxon>
        <taxon>Pseudomonadati</taxon>
        <taxon>Pseudomonadota</taxon>
        <taxon>Alphaproteobacteria</taxon>
        <taxon>Rhodospirillales</taxon>
        <taxon>Azospirillaceae</taxon>
        <taxon>Skermanella</taxon>
    </lineage>
</organism>
<dbReference type="RefSeq" id="WP_044428693.1">
    <property type="nucleotide sequence ID" value="NZ_BJYZ01000023.1"/>
</dbReference>
<name>A0A512DWD5_9PROT</name>
<dbReference type="EMBL" id="BJYZ01000023">
    <property type="protein sequence ID" value="GEO40746.1"/>
    <property type="molecule type" value="Genomic_DNA"/>
</dbReference>
<accession>A0A512DWD5</accession>
<gene>
    <name evidence="1" type="ORF">SAE02_48940</name>
</gene>
<dbReference type="OrthoDB" id="9780579at2"/>
<dbReference type="Proteomes" id="UP000321523">
    <property type="component" value="Unassembled WGS sequence"/>
</dbReference>
<sequence length="199" mass="22364">MTTAPARTVLSRADILSMEDYARIRADKRREMVAVKKNRRVSVGPSATFHFESYDTMWLQIHEMLRIEKGGEEQIAGELLAYNPLIPKGEELVATLMFEIDDPVRRAALLNRLGGVENTISLQFAGETAIAEPERDVERTSEAGKASSVHFLHFTLTPAQIVKFRKEGMQVILGIGHEQYGHMAILPEAVRSELARDFQ</sequence>
<dbReference type="Pfam" id="PF12007">
    <property type="entry name" value="DUF3501"/>
    <property type="match status" value="1"/>
</dbReference>
<evidence type="ECO:0008006" key="3">
    <source>
        <dbReference type="Google" id="ProtNLM"/>
    </source>
</evidence>
<proteinExistence type="predicted"/>
<comment type="caution">
    <text evidence="1">The sequence shown here is derived from an EMBL/GenBank/DDBJ whole genome shotgun (WGS) entry which is preliminary data.</text>
</comment>
<evidence type="ECO:0000313" key="1">
    <source>
        <dbReference type="EMBL" id="GEO40746.1"/>
    </source>
</evidence>